<proteinExistence type="predicted"/>
<accession>A0ABR3LWR6</accession>
<name>A0ABR3LWR6_9TELE</name>
<dbReference type="EMBL" id="JAYMGO010000018">
    <property type="protein sequence ID" value="KAL1256209.1"/>
    <property type="molecule type" value="Genomic_DNA"/>
</dbReference>
<sequence length="145" mass="16726">MMKLHLYHLYVMFKYGKELFVADALSRAHHFTSDPPLTNDLLEVMTVQVLSSHHIDELRAAVQKDVTCQQLSDMIRNGWPATSKELTYSLRPFFSVRDKLAIYDDLLLHGERFILPPVLQKFYVGQLHQGRPGIAATKRKAKETM</sequence>
<comment type="caution">
    <text evidence="1">The sequence shown here is derived from an EMBL/GenBank/DDBJ whole genome shotgun (WGS) entry which is preliminary data.</text>
</comment>
<dbReference type="PANTHER" id="PTHR37984:SF7">
    <property type="entry name" value="INTEGRASE CATALYTIC DOMAIN-CONTAINING PROTEIN"/>
    <property type="match status" value="1"/>
</dbReference>
<dbReference type="InterPro" id="IPR050951">
    <property type="entry name" value="Retrovirus_Pol_polyprotein"/>
</dbReference>
<reference evidence="1 2" key="1">
    <citation type="submission" date="2023-09" db="EMBL/GenBank/DDBJ databases">
        <authorList>
            <person name="Wang M."/>
        </authorList>
    </citation>
    <scope>NUCLEOTIDE SEQUENCE [LARGE SCALE GENOMIC DNA]</scope>
    <source>
        <strain evidence="1">GT-2023</strain>
        <tissue evidence="1">Liver</tissue>
    </source>
</reference>
<gene>
    <name evidence="1" type="ORF">QQF64_011754</name>
</gene>
<dbReference type="PANTHER" id="PTHR37984">
    <property type="entry name" value="PROTEIN CBG26694"/>
    <property type="match status" value="1"/>
</dbReference>
<evidence type="ECO:0000313" key="2">
    <source>
        <dbReference type="Proteomes" id="UP001558613"/>
    </source>
</evidence>
<protein>
    <submittedName>
        <fullName evidence="1">Uncharacterized protein</fullName>
    </submittedName>
</protein>
<dbReference type="Proteomes" id="UP001558613">
    <property type="component" value="Unassembled WGS sequence"/>
</dbReference>
<evidence type="ECO:0000313" key="1">
    <source>
        <dbReference type="EMBL" id="KAL1256209.1"/>
    </source>
</evidence>
<organism evidence="1 2">
    <name type="scientific">Cirrhinus molitorella</name>
    <name type="common">mud carp</name>
    <dbReference type="NCBI Taxonomy" id="172907"/>
    <lineage>
        <taxon>Eukaryota</taxon>
        <taxon>Metazoa</taxon>
        <taxon>Chordata</taxon>
        <taxon>Craniata</taxon>
        <taxon>Vertebrata</taxon>
        <taxon>Euteleostomi</taxon>
        <taxon>Actinopterygii</taxon>
        <taxon>Neopterygii</taxon>
        <taxon>Teleostei</taxon>
        <taxon>Ostariophysi</taxon>
        <taxon>Cypriniformes</taxon>
        <taxon>Cyprinidae</taxon>
        <taxon>Labeoninae</taxon>
        <taxon>Labeonini</taxon>
        <taxon>Cirrhinus</taxon>
    </lineage>
</organism>
<keyword evidence="2" id="KW-1185">Reference proteome</keyword>